<name>A0A1A9BG80_9ACTN</name>
<evidence type="ECO:0000256" key="1">
    <source>
        <dbReference type="ARBA" id="ARBA00037217"/>
    </source>
</evidence>
<dbReference type="GO" id="GO:0016491">
    <property type="term" value="F:oxidoreductase activity"/>
    <property type="evidence" value="ECO:0007669"/>
    <property type="project" value="InterPro"/>
</dbReference>
<evidence type="ECO:0000313" key="6">
    <source>
        <dbReference type="EMBL" id="SBT68188.1"/>
    </source>
</evidence>
<reference evidence="7" key="1">
    <citation type="submission" date="2016-06" db="EMBL/GenBank/DDBJ databases">
        <authorList>
            <person name="Varghese N."/>
            <person name="Submissions Spin"/>
        </authorList>
    </citation>
    <scope>NUCLEOTIDE SEQUENCE [LARGE SCALE GENOMIC DNA]</scope>
    <source>
        <strain evidence="7">DSM 45794</strain>
    </source>
</reference>
<comment type="subunit">
    <text evidence="2">Interacts with COX5B; this interaction may contribute to localize PYROXD2 to the inner face of the inner mitochondrial membrane.</text>
</comment>
<dbReference type="STRING" id="946078.GA0070622_5284"/>
<dbReference type="Proteomes" id="UP000199558">
    <property type="component" value="Unassembled WGS sequence"/>
</dbReference>
<feature type="compositionally biased region" description="Basic and acidic residues" evidence="4">
    <location>
        <begin position="1"/>
        <end position="34"/>
    </location>
</feature>
<accession>A0A1A9BG80</accession>
<sequence>MSERTERSEGHEHMPSRHGMSERTERSEGHERMPSRHGMSEASELPSRADVVVVGSGHNGLVSAILLARAGLDVLVLEAAEVIGGATRTENPFPKVPGLRHSTGSYLLGLMPPELLATLDVTIPVLRRDPHYFLPTPGGLGSPYLLFGSDTAATRRQLTDMFSAADVAADDALQAELAQLREDLAPAWLAEPLPVEETAERYVRPALRQVFVDLVRGSVADHLARFDFRSELLVSMYAVTDGLSGLNAGPDDPGTGHNFLVHNMCRLPGSDGTWMIAEGGMGTVSRTFAEAARRAGARIVTGTPVTAITLDAGAASGVVLADGREVGASVVLGACDPYRLMELLPDGALPAELGARMAAVRRPGTTLKLNLALTGLPRFSCLPADAPSPFGSTIHLLPGSASLVGAGGESPMAALRGMWADVRAGRLPDEPTIEWYLHTTVDPSLSDGAGHHSSALFVQSVPYELAGTTWDAALPGYVERLIAICERYAPGAGDLIADAVPLPPPGIEAHFGITGGHIHHVDNTVSFTDRMPYATGVDGVYAGSAGCHPAGSVIGAAGHNAARRILADL</sequence>
<dbReference type="Gene3D" id="3.50.50.60">
    <property type="entry name" value="FAD/NAD(P)-binding domain"/>
    <property type="match status" value="2"/>
</dbReference>
<protein>
    <recommendedName>
        <fullName evidence="3">Pyridine nucleotide-disulfide oxidoreductase domain-containing protein 2</fullName>
    </recommendedName>
</protein>
<evidence type="ECO:0000256" key="3">
    <source>
        <dbReference type="ARBA" id="ARBA00040298"/>
    </source>
</evidence>
<evidence type="ECO:0000256" key="2">
    <source>
        <dbReference type="ARBA" id="ARBA00038825"/>
    </source>
</evidence>
<gene>
    <name evidence="6" type="ORF">GA0070622_5284</name>
</gene>
<feature type="region of interest" description="Disordered" evidence="4">
    <location>
        <begin position="1"/>
        <end position="45"/>
    </location>
</feature>
<dbReference type="AlphaFoldDB" id="A0A1A9BG80"/>
<dbReference type="PANTHER" id="PTHR10668:SF103">
    <property type="entry name" value="PYRIDINE NUCLEOTIDE-DISULFIDE OXIDOREDUCTASE DOMAIN-CONTAINING PROTEIN 2"/>
    <property type="match status" value="1"/>
</dbReference>
<comment type="function">
    <text evidence="1">Probable oxidoreductase that may play a role as regulator of mitochondrial function.</text>
</comment>
<feature type="domain" description="Amine oxidase" evidence="5">
    <location>
        <begin position="60"/>
        <end position="350"/>
    </location>
</feature>
<dbReference type="PANTHER" id="PTHR10668">
    <property type="entry name" value="PHYTOENE DEHYDROGENASE"/>
    <property type="match status" value="1"/>
</dbReference>
<evidence type="ECO:0000256" key="4">
    <source>
        <dbReference type="SAM" id="MobiDB-lite"/>
    </source>
</evidence>
<keyword evidence="7" id="KW-1185">Reference proteome</keyword>
<dbReference type="InterPro" id="IPR036188">
    <property type="entry name" value="FAD/NAD-bd_sf"/>
</dbReference>
<evidence type="ECO:0000259" key="5">
    <source>
        <dbReference type="Pfam" id="PF01593"/>
    </source>
</evidence>
<evidence type="ECO:0000313" key="7">
    <source>
        <dbReference type="Proteomes" id="UP000199558"/>
    </source>
</evidence>
<organism evidence="6 7">
    <name type="scientific">Micromonospora sediminicola</name>
    <dbReference type="NCBI Taxonomy" id="946078"/>
    <lineage>
        <taxon>Bacteria</taxon>
        <taxon>Bacillati</taxon>
        <taxon>Actinomycetota</taxon>
        <taxon>Actinomycetes</taxon>
        <taxon>Micromonosporales</taxon>
        <taxon>Micromonosporaceae</taxon>
        <taxon>Micromonospora</taxon>
    </lineage>
</organism>
<dbReference type="InterPro" id="IPR002937">
    <property type="entry name" value="Amino_oxidase"/>
</dbReference>
<dbReference type="SUPFAM" id="SSF51905">
    <property type="entry name" value="FAD/NAD(P)-binding domain"/>
    <property type="match status" value="1"/>
</dbReference>
<proteinExistence type="predicted"/>
<dbReference type="Pfam" id="PF01593">
    <property type="entry name" value="Amino_oxidase"/>
    <property type="match status" value="1"/>
</dbReference>
<dbReference type="EMBL" id="FLRH01000004">
    <property type="protein sequence ID" value="SBT68188.1"/>
    <property type="molecule type" value="Genomic_DNA"/>
</dbReference>